<dbReference type="SUPFAM" id="SSF48403">
    <property type="entry name" value="Ankyrin repeat"/>
    <property type="match status" value="2"/>
</dbReference>
<dbReference type="SMART" id="SM00248">
    <property type="entry name" value="ANK"/>
    <property type="match status" value="9"/>
</dbReference>
<dbReference type="Proteomes" id="UP001470230">
    <property type="component" value="Unassembled WGS sequence"/>
</dbReference>
<dbReference type="EMBL" id="JAPFFF010000008">
    <property type="protein sequence ID" value="KAK8884313.1"/>
    <property type="molecule type" value="Genomic_DNA"/>
</dbReference>
<evidence type="ECO:0000313" key="3">
    <source>
        <dbReference type="EMBL" id="KAK8884313.1"/>
    </source>
</evidence>
<evidence type="ECO:0000256" key="2">
    <source>
        <dbReference type="ARBA" id="ARBA00023043"/>
    </source>
</evidence>
<sequence>MKVQEYLEKMKNTQNLLLDYIDAEENIQKKFENLIIILKNIENKHQLTSTIHLITSIIDYHYRSNNFFEKIFKIILFLKDAIKKNYSNSEIFWFFKNNEKIIVFLSEEKIINLDEFESIGISLYAEKGRFIDLNSIPKERPLLSNTPSEYVDIPQNIKEFREKGYANDYFLELIQKDLIDEFIFEINRTNKNLECTFYPRKPLDTNIFLIKSFKVSLIEYSAFFGSVQIFKYLIMNGCSLNPKIWLFAIHGCNYEIIHILEDKNIQPEDKSFKNCLKFAILCHHNELANYILNKYIEDDDIDAYILKQSLKSYNFSFIQLESMNSNVFLDLCKRDYYYFAKEILQSNNDIDINMKIIRKGLYQGDPIVKEKTALFCAIEKGNYEIVQLLLECKEIDVNKKSNLDKCEFTPLYVAALNGNDKIVESLLNCKNIDINMKSYFSQELTPLSAAIKYNEINVARLLIERNDININLKSLLLYEDDEDLSFYMYKEVTPLFQAVENDRNEIVSLLLDHKDIDINIKAIVKSAQYLTYCNEETVLYHVVSFNQTDILRLFLSRNMIDFNSEENNLLSFAVKYRCDDIVQLLLENKNIDINDKLIEPNLINNGEDE</sequence>
<dbReference type="PANTHER" id="PTHR24198:SF165">
    <property type="entry name" value="ANKYRIN REPEAT-CONTAINING PROTEIN-RELATED"/>
    <property type="match status" value="1"/>
</dbReference>
<gene>
    <name evidence="3" type="ORF">M9Y10_043421</name>
</gene>
<evidence type="ECO:0008006" key="5">
    <source>
        <dbReference type="Google" id="ProtNLM"/>
    </source>
</evidence>
<dbReference type="InterPro" id="IPR002110">
    <property type="entry name" value="Ankyrin_rpt"/>
</dbReference>
<keyword evidence="4" id="KW-1185">Reference proteome</keyword>
<comment type="caution">
    <text evidence="3">The sequence shown here is derived from an EMBL/GenBank/DDBJ whole genome shotgun (WGS) entry which is preliminary data.</text>
</comment>
<keyword evidence="1" id="KW-0677">Repeat</keyword>
<dbReference type="Pfam" id="PF12796">
    <property type="entry name" value="Ank_2"/>
    <property type="match status" value="3"/>
</dbReference>
<name>A0ABR2K0P1_9EUKA</name>
<organism evidence="3 4">
    <name type="scientific">Tritrichomonas musculus</name>
    <dbReference type="NCBI Taxonomy" id="1915356"/>
    <lineage>
        <taxon>Eukaryota</taxon>
        <taxon>Metamonada</taxon>
        <taxon>Parabasalia</taxon>
        <taxon>Tritrichomonadida</taxon>
        <taxon>Tritrichomonadidae</taxon>
        <taxon>Tritrichomonas</taxon>
    </lineage>
</organism>
<proteinExistence type="predicted"/>
<reference evidence="3 4" key="1">
    <citation type="submission" date="2024-04" db="EMBL/GenBank/DDBJ databases">
        <title>Tritrichomonas musculus Genome.</title>
        <authorList>
            <person name="Alves-Ferreira E."/>
            <person name="Grigg M."/>
            <person name="Lorenzi H."/>
            <person name="Galac M."/>
        </authorList>
    </citation>
    <scope>NUCLEOTIDE SEQUENCE [LARGE SCALE GENOMIC DNA]</scope>
    <source>
        <strain evidence="3 4">EAF2021</strain>
    </source>
</reference>
<evidence type="ECO:0000256" key="1">
    <source>
        <dbReference type="ARBA" id="ARBA00022737"/>
    </source>
</evidence>
<dbReference type="PANTHER" id="PTHR24198">
    <property type="entry name" value="ANKYRIN REPEAT AND PROTEIN KINASE DOMAIN-CONTAINING PROTEIN"/>
    <property type="match status" value="1"/>
</dbReference>
<dbReference type="Gene3D" id="1.25.40.20">
    <property type="entry name" value="Ankyrin repeat-containing domain"/>
    <property type="match status" value="1"/>
</dbReference>
<protein>
    <recommendedName>
        <fullName evidence="5">DUF3447 domain-containing protein</fullName>
    </recommendedName>
</protein>
<keyword evidence="2" id="KW-0040">ANK repeat</keyword>
<dbReference type="InterPro" id="IPR036770">
    <property type="entry name" value="Ankyrin_rpt-contain_sf"/>
</dbReference>
<accession>A0ABR2K0P1</accession>
<evidence type="ECO:0000313" key="4">
    <source>
        <dbReference type="Proteomes" id="UP001470230"/>
    </source>
</evidence>